<gene>
    <name evidence="1" type="ORF">LLY24_13915</name>
</gene>
<accession>A0ABT2EGC3</accession>
<dbReference type="RefSeq" id="WP_259036908.1">
    <property type="nucleotide sequence ID" value="NZ_JAJISC010000006.1"/>
</dbReference>
<dbReference type="Proteomes" id="UP001165542">
    <property type="component" value="Unassembled WGS sequence"/>
</dbReference>
<dbReference type="EMBL" id="JAJISC010000006">
    <property type="protein sequence ID" value="MCS2610413.1"/>
    <property type="molecule type" value="Genomic_DNA"/>
</dbReference>
<evidence type="ECO:0000313" key="1">
    <source>
        <dbReference type="EMBL" id="MCS2610413.1"/>
    </source>
</evidence>
<comment type="caution">
    <text evidence="1">The sequence shown here is derived from an EMBL/GenBank/DDBJ whole genome shotgun (WGS) entry which is preliminary data.</text>
</comment>
<sequence>MKVNINKLSVDMEVKQRGVEFRVYDNQGNFKGDMYVVSSGLIWCKGRIKKENGIKVSWDEFMEWMEN</sequence>
<protein>
    <recommendedName>
        <fullName evidence="3">Phage protein</fullName>
    </recommendedName>
</protein>
<evidence type="ECO:0008006" key="3">
    <source>
        <dbReference type="Google" id="ProtNLM"/>
    </source>
</evidence>
<evidence type="ECO:0000313" key="2">
    <source>
        <dbReference type="Proteomes" id="UP001165542"/>
    </source>
</evidence>
<name>A0ABT2EGC3_9GAMM</name>
<organism evidence="1 2">
    <name type="scientific">Halomonas dongshanensis</name>
    <dbReference type="NCBI Taxonomy" id="2890835"/>
    <lineage>
        <taxon>Bacteria</taxon>
        <taxon>Pseudomonadati</taxon>
        <taxon>Pseudomonadota</taxon>
        <taxon>Gammaproteobacteria</taxon>
        <taxon>Oceanospirillales</taxon>
        <taxon>Halomonadaceae</taxon>
        <taxon>Halomonas</taxon>
    </lineage>
</organism>
<keyword evidence="2" id="KW-1185">Reference proteome</keyword>
<proteinExistence type="predicted"/>
<reference evidence="1" key="1">
    <citation type="submission" date="2021-11" db="EMBL/GenBank/DDBJ databases">
        <title>Halomonas sp., isolated from a coastal aquaculture zone in Dongshan Bay.</title>
        <authorList>
            <person name="Lin W."/>
        </authorList>
    </citation>
    <scope>NUCLEOTIDE SEQUENCE</scope>
    <source>
        <strain evidence="1">Yzlin-01</strain>
    </source>
</reference>